<evidence type="ECO:0000313" key="3">
    <source>
        <dbReference type="EMBL" id="KAG3200403.1"/>
    </source>
</evidence>
<sequence>QDRCVEGGDKFNFMVSCAATAGISLRAKAPAARIMLNERTWRTGAGVHIVYVNM</sequence>
<dbReference type="EMBL" id="RCMV01002990">
    <property type="protein sequence ID" value="KAG3200403.1"/>
    <property type="molecule type" value="Genomic_DNA"/>
</dbReference>
<evidence type="ECO:0000313" key="2">
    <source>
        <dbReference type="EMBL" id="KAG2957023.1"/>
    </source>
</evidence>
<organism evidence="1 4">
    <name type="scientific">Phytophthora cactorum</name>
    <dbReference type="NCBI Taxonomy" id="29920"/>
    <lineage>
        <taxon>Eukaryota</taxon>
        <taxon>Sar</taxon>
        <taxon>Stramenopiles</taxon>
        <taxon>Oomycota</taxon>
        <taxon>Peronosporomycetes</taxon>
        <taxon>Peronosporales</taxon>
        <taxon>Peronosporaceae</taxon>
        <taxon>Phytophthora</taxon>
    </lineage>
</organism>
<gene>
    <name evidence="1" type="ORF">PC113_g23985</name>
    <name evidence="2" type="ORF">PC118_g24210</name>
    <name evidence="3" type="ORF">PC129_g23856</name>
</gene>
<feature type="non-terminal residue" evidence="1">
    <location>
        <position position="1"/>
    </location>
</feature>
<reference evidence="1" key="1">
    <citation type="submission" date="2018-10" db="EMBL/GenBank/DDBJ databases">
        <title>Effector identification in a new, highly contiguous assembly of the strawberry crown rot pathogen Phytophthora cactorum.</title>
        <authorList>
            <person name="Armitage A.D."/>
            <person name="Nellist C.F."/>
            <person name="Bates H."/>
            <person name="Vickerstaff R.J."/>
            <person name="Harrison R.J."/>
        </authorList>
    </citation>
    <scope>NUCLEOTIDE SEQUENCE</scope>
    <source>
        <strain evidence="1">15-7</strain>
        <strain evidence="2">P415</strain>
        <strain evidence="3">P421</strain>
    </source>
</reference>
<dbReference type="EMBL" id="RCML01002784">
    <property type="protein sequence ID" value="KAG2957023.1"/>
    <property type="molecule type" value="Genomic_DNA"/>
</dbReference>
<evidence type="ECO:0000313" key="1">
    <source>
        <dbReference type="EMBL" id="KAG2808057.1"/>
    </source>
</evidence>
<accession>A0A8T0Y5N9</accession>
<name>A0A8T0Y5N9_9STRA</name>
<dbReference type="Proteomes" id="UP000760860">
    <property type="component" value="Unassembled WGS sequence"/>
</dbReference>
<comment type="caution">
    <text evidence="1">The sequence shown here is derived from an EMBL/GenBank/DDBJ whole genome shotgun (WGS) entry which is preliminary data.</text>
</comment>
<dbReference type="Proteomes" id="UP000697107">
    <property type="component" value="Unassembled WGS sequence"/>
</dbReference>
<evidence type="ECO:0000313" key="4">
    <source>
        <dbReference type="Proteomes" id="UP000735874"/>
    </source>
</evidence>
<dbReference type="Proteomes" id="UP000735874">
    <property type="component" value="Unassembled WGS sequence"/>
</dbReference>
<dbReference type="AlphaFoldDB" id="A0A8T0Y5N9"/>
<proteinExistence type="predicted"/>
<protein>
    <submittedName>
        <fullName evidence="1">Uncharacterized protein</fullName>
    </submittedName>
</protein>
<dbReference type="EMBL" id="RCMG01002623">
    <property type="protein sequence ID" value="KAG2808057.1"/>
    <property type="molecule type" value="Genomic_DNA"/>
</dbReference>